<evidence type="ECO:0008006" key="3">
    <source>
        <dbReference type="Google" id="ProtNLM"/>
    </source>
</evidence>
<gene>
    <name evidence="1" type="ORF">H0I39_02670</name>
</gene>
<evidence type="ECO:0000313" key="1">
    <source>
        <dbReference type="EMBL" id="NZA00953.1"/>
    </source>
</evidence>
<keyword evidence="2" id="KW-1185">Reference proteome</keyword>
<dbReference type="EMBL" id="JACCKX010000001">
    <property type="protein sequence ID" value="NZA00953.1"/>
    <property type="molecule type" value="Genomic_DNA"/>
</dbReference>
<reference evidence="1 2" key="1">
    <citation type="submission" date="2020-07" db="EMBL/GenBank/DDBJ databases">
        <authorList>
            <person name="Maaloum M."/>
        </authorList>
    </citation>
    <scope>NUCLEOTIDE SEQUENCE [LARGE SCALE GENOMIC DNA]</scope>
    <source>
        <strain evidence="1 2">GCS-AN-3</strain>
    </source>
</reference>
<proteinExistence type="predicted"/>
<dbReference type="Proteomes" id="UP000589716">
    <property type="component" value="Unassembled WGS sequence"/>
</dbReference>
<organism evidence="1 2">
    <name type="scientific">Ottowia beijingensis</name>
    <dbReference type="NCBI Taxonomy" id="1207057"/>
    <lineage>
        <taxon>Bacteria</taxon>
        <taxon>Pseudomonadati</taxon>
        <taxon>Pseudomonadota</taxon>
        <taxon>Betaproteobacteria</taxon>
        <taxon>Burkholderiales</taxon>
        <taxon>Comamonadaceae</taxon>
        <taxon>Ottowia</taxon>
    </lineage>
</organism>
<accession>A0A853IJS1</accession>
<name>A0A853IJS1_9BURK</name>
<comment type="caution">
    <text evidence="1">The sequence shown here is derived from an EMBL/GenBank/DDBJ whole genome shotgun (WGS) entry which is preliminary data.</text>
</comment>
<sequence>MAVSAAPPRPRRRRAHYHVYVIELSKDVLLEPRFRRCNPGYVDGKPCVYVGMTGLDPDVRFDKHKAGIQANAYVLKYGLRLLPDLYEGFNPITHDEAVAREIEVGIDLRSAGMGVWQA</sequence>
<evidence type="ECO:0000313" key="2">
    <source>
        <dbReference type="Proteomes" id="UP000589716"/>
    </source>
</evidence>
<protein>
    <recommendedName>
        <fullName evidence="3">GIY-YIG domain-containing protein</fullName>
    </recommendedName>
</protein>
<dbReference type="AlphaFoldDB" id="A0A853IJS1"/>